<dbReference type="AlphaFoldDB" id="A0A099YBQ6"/>
<proteinExistence type="predicted"/>
<accession>A0A099YBQ6</accession>
<organism evidence="1 2">
    <name type="scientific">Limosilactobacillus mucosae</name>
    <name type="common">Lactobacillus mucosae</name>
    <dbReference type="NCBI Taxonomy" id="97478"/>
    <lineage>
        <taxon>Bacteria</taxon>
        <taxon>Bacillati</taxon>
        <taxon>Bacillota</taxon>
        <taxon>Bacilli</taxon>
        <taxon>Lactobacillales</taxon>
        <taxon>Lactobacillaceae</taxon>
        <taxon>Limosilactobacillus</taxon>
    </lineage>
</organism>
<dbReference type="Proteomes" id="UP000030001">
    <property type="component" value="Unassembled WGS sequence"/>
</dbReference>
<gene>
    <name evidence="1" type="ORF">LX03_05975</name>
</gene>
<dbReference type="EMBL" id="JROC01000032">
    <property type="protein sequence ID" value="KGL66842.1"/>
    <property type="molecule type" value="Genomic_DNA"/>
</dbReference>
<sequence length="72" mass="8719">MTTKRARNRKGLVESEKMLHHLPGTHYHQLQKTRYVNLKRAEAAESLYEWHKREKQNPEFAQELNELFDWIG</sequence>
<protein>
    <submittedName>
        <fullName evidence="1">Uncharacterized protein</fullName>
    </submittedName>
</protein>
<evidence type="ECO:0000313" key="1">
    <source>
        <dbReference type="EMBL" id="KGL66842.1"/>
    </source>
</evidence>
<reference evidence="1 2" key="1">
    <citation type="submission" date="2014-09" db="EMBL/GenBank/DDBJ databases">
        <title>Lactobacillus mucosae CRL573 Genome Sequencing.</title>
        <authorList>
            <person name="Bleckwedel J."/>
            <person name="Teran L.C."/>
            <person name="Bonacina J."/>
            <person name="Saavedra L."/>
            <person name="Mozzi F.B."/>
            <person name="Raya R.R."/>
        </authorList>
    </citation>
    <scope>NUCLEOTIDE SEQUENCE [LARGE SCALE GENOMIC DNA]</scope>
    <source>
        <strain evidence="1 2">CRL573</strain>
    </source>
</reference>
<comment type="caution">
    <text evidence="1">The sequence shown here is derived from an EMBL/GenBank/DDBJ whole genome shotgun (WGS) entry which is preliminary data.</text>
</comment>
<name>A0A099YBQ6_LIMMU</name>
<evidence type="ECO:0000313" key="2">
    <source>
        <dbReference type="Proteomes" id="UP000030001"/>
    </source>
</evidence>